<keyword evidence="4" id="KW-1278">Translocase</keyword>
<organism evidence="6 7">
    <name type="scientific">Eubacterium barkeri</name>
    <name type="common">Clostridium barkeri</name>
    <dbReference type="NCBI Taxonomy" id="1528"/>
    <lineage>
        <taxon>Bacteria</taxon>
        <taxon>Bacillati</taxon>
        <taxon>Bacillota</taxon>
        <taxon>Clostridia</taxon>
        <taxon>Eubacteriales</taxon>
        <taxon>Eubacteriaceae</taxon>
        <taxon>Eubacterium</taxon>
    </lineage>
</organism>
<sequence>MIKIEKLDFSYEGAPLKTLEDINLKIEHGHCTAILGNNGAGKSTLLKCINRIHHTTQGTVSLDGENIAQMNRRQMAQKIAYVPQNSEPTHTMVFDTILLGRRPYIKWDITSKDKEIVQGIIEAFGLEKYAARYMDELSGGERQKVILARAMAQEPKFLLLDEPTSSLDPKNQHEMLGMVKRIVDTQKIGAVIVIHDLNLALRYCDRFLFIKDTKVYANGGIEIITPQIIEDVYAMAVDIIEHKGMKIIIPLKK</sequence>
<proteinExistence type="predicted"/>
<dbReference type="InterPro" id="IPR003439">
    <property type="entry name" value="ABC_transporter-like_ATP-bd"/>
</dbReference>
<evidence type="ECO:0000256" key="4">
    <source>
        <dbReference type="ARBA" id="ARBA00022967"/>
    </source>
</evidence>
<dbReference type="STRING" id="1528.SAMN04488579_10550"/>
<keyword evidence="2" id="KW-0547">Nucleotide-binding</keyword>
<dbReference type="CDD" id="cd03214">
    <property type="entry name" value="ABC_Iron-Siderophores_B12_Hemin"/>
    <property type="match status" value="1"/>
</dbReference>
<evidence type="ECO:0000256" key="1">
    <source>
        <dbReference type="ARBA" id="ARBA00022448"/>
    </source>
</evidence>
<evidence type="ECO:0000256" key="2">
    <source>
        <dbReference type="ARBA" id="ARBA00022741"/>
    </source>
</evidence>
<dbReference type="SMART" id="SM00382">
    <property type="entry name" value="AAA"/>
    <property type="match status" value="1"/>
</dbReference>
<keyword evidence="7" id="KW-1185">Reference proteome</keyword>
<dbReference type="PANTHER" id="PTHR42794">
    <property type="entry name" value="HEMIN IMPORT ATP-BINDING PROTEIN HMUV"/>
    <property type="match status" value="1"/>
</dbReference>
<evidence type="ECO:0000313" key="7">
    <source>
        <dbReference type="Proteomes" id="UP000199652"/>
    </source>
</evidence>
<dbReference type="InterPro" id="IPR003593">
    <property type="entry name" value="AAA+_ATPase"/>
</dbReference>
<dbReference type="FunFam" id="3.40.50.300:FF:000134">
    <property type="entry name" value="Iron-enterobactin ABC transporter ATP-binding protein"/>
    <property type="match status" value="1"/>
</dbReference>
<dbReference type="Proteomes" id="UP000199652">
    <property type="component" value="Unassembled WGS sequence"/>
</dbReference>
<dbReference type="AlphaFoldDB" id="A0A1H3DLG0"/>
<gene>
    <name evidence="6" type="ORF">SAMN04488579_10550</name>
</gene>
<keyword evidence="1" id="KW-0813">Transport</keyword>
<dbReference type="InterPro" id="IPR017871">
    <property type="entry name" value="ABC_transporter-like_CS"/>
</dbReference>
<dbReference type="PANTHER" id="PTHR42794:SF1">
    <property type="entry name" value="HEMIN IMPORT ATP-BINDING PROTEIN HMUV"/>
    <property type="match status" value="1"/>
</dbReference>
<dbReference type="EMBL" id="FNOU01000005">
    <property type="protein sequence ID" value="SDX67187.1"/>
    <property type="molecule type" value="Genomic_DNA"/>
</dbReference>
<accession>A0A1H3DLG0</accession>
<dbReference type="PROSITE" id="PS00211">
    <property type="entry name" value="ABC_TRANSPORTER_1"/>
    <property type="match status" value="1"/>
</dbReference>
<feature type="domain" description="ABC transporter" evidence="5">
    <location>
        <begin position="2"/>
        <end position="237"/>
    </location>
</feature>
<dbReference type="InterPro" id="IPR027417">
    <property type="entry name" value="P-loop_NTPase"/>
</dbReference>
<dbReference type="OrthoDB" id="9799337at2"/>
<dbReference type="RefSeq" id="WP_090243912.1">
    <property type="nucleotide sequence ID" value="NZ_FNOU01000005.1"/>
</dbReference>
<evidence type="ECO:0000256" key="3">
    <source>
        <dbReference type="ARBA" id="ARBA00022840"/>
    </source>
</evidence>
<name>A0A1H3DLG0_EUBBA</name>
<dbReference type="PROSITE" id="PS50893">
    <property type="entry name" value="ABC_TRANSPORTER_2"/>
    <property type="match status" value="1"/>
</dbReference>
<dbReference type="Pfam" id="PF00005">
    <property type="entry name" value="ABC_tran"/>
    <property type="match status" value="1"/>
</dbReference>
<dbReference type="GO" id="GO:0016887">
    <property type="term" value="F:ATP hydrolysis activity"/>
    <property type="evidence" value="ECO:0007669"/>
    <property type="project" value="InterPro"/>
</dbReference>
<keyword evidence="3 6" id="KW-0067">ATP-binding</keyword>
<dbReference type="GO" id="GO:0005524">
    <property type="term" value="F:ATP binding"/>
    <property type="evidence" value="ECO:0007669"/>
    <property type="project" value="UniProtKB-KW"/>
</dbReference>
<evidence type="ECO:0000313" key="6">
    <source>
        <dbReference type="EMBL" id="SDX67187.1"/>
    </source>
</evidence>
<protein>
    <submittedName>
        <fullName evidence="6">Iron complex transport system ATP-binding protein</fullName>
    </submittedName>
</protein>
<dbReference type="SUPFAM" id="SSF52540">
    <property type="entry name" value="P-loop containing nucleoside triphosphate hydrolases"/>
    <property type="match status" value="1"/>
</dbReference>
<dbReference type="Gene3D" id="3.40.50.300">
    <property type="entry name" value="P-loop containing nucleotide triphosphate hydrolases"/>
    <property type="match status" value="1"/>
</dbReference>
<reference evidence="7" key="1">
    <citation type="submission" date="2016-10" db="EMBL/GenBank/DDBJ databases">
        <authorList>
            <person name="Varghese N."/>
            <person name="Submissions S."/>
        </authorList>
    </citation>
    <scope>NUCLEOTIDE SEQUENCE [LARGE SCALE GENOMIC DNA]</scope>
    <source>
        <strain evidence="7">VPI 5359</strain>
    </source>
</reference>
<evidence type="ECO:0000259" key="5">
    <source>
        <dbReference type="PROSITE" id="PS50893"/>
    </source>
</evidence>